<keyword evidence="9" id="KW-0762">Sugar transport</keyword>
<sequence length="295" mass="33291">MSTLINWYQKNRIKIAPYLFISPNLILFFTFMIFPIIFTFYISFHNWAIIGDITFVGLENYVNVFKDVVFWTALGNTFYYTAGSVPISMILGLTGAVLLNRKIPLRSFFRGVFFAPVVVSLVATGLIWSWMFNPNYGLINYGLNAIGLTGLNWLSSTTWAMPAIIMTTIWVKTGYCLVIYLAGLQSIPDSIYEAAEIDGANSWKQFLYITLPLLKNTTVFVLVISVINGFMVFDLIYTMTNGGPGYSTTVLVQYIYQKAFVEGQMGYGSTVGTILFFIIMSFSAMMLWLGREQTS</sequence>
<dbReference type="PANTHER" id="PTHR30193">
    <property type="entry name" value="ABC TRANSPORTER PERMEASE PROTEIN"/>
    <property type="match status" value="1"/>
</dbReference>
<dbReference type="CDD" id="cd06261">
    <property type="entry name" value="TM_PBP2"/>
    <property type="match status" value="1"/>
</dbReference>
<keyword evidence="2 7" id="KW-0813">Transport</keyword>
<keyword evidence="10" id="KW-1185">Reference proteome</keyword>
<evidence type="ECO:0000313" key="10">
    <source>
        <dbReference type="Proteomes" id="UP001232445"/>
    </source>
</evidence>
<gene>
    <name evidence="9" type="ORF">J2S00_001437</name>
</gene>
<dbReference type="SUPFAM" id="SSF160964">
    <property type="entry name" value="MalF N-terminal region-like"/>
    <property type="match status" value="1"/>
</dbReference>
<dbReference type="RefSeq" id="WP_307337336.1">
    <property type="nucleotide sequence ID" value="NZ_JAUSUQ010000004.1"/>
</dbReference>
<keyword evidence="5 7" id="KW-1133">Transmembrane helix</keyword>
<proteinExistence type="inferred from homology"/>
<evidence type="ECO:0000256" key="2">
    <source>
        <dbReference type="ARBA" id="ARBA00022448"/>
    </source>
</evidence>
<dbReference type="PANTHER" id="PTHR30193:SF37">
    <property type="entry name" value="INNER MEMBRANE ABC TRANSPORTER PERMEASE PROTEIN YCJO"/>
    <property type="match status" value="1"/>
</dbReference>
<reference evidence="9 10" key="1">
    <citation type="submission" date="2023-07" db="EMBL/GenBank/DDBJ databases">
        <title>Genomic Encyclopedia of Type Strains, Phase IV (KMG-IV): sequencing the most valuable type-strain genomes for metagenomic binning, comparative biology and taxonomic classification.</title>
        <authorList>
            <person name="Goeker M."/>
        </authorList>
    </citation>
    <scope>NUCLEOTIDE SEQUENCE [LARGE SCALE GENOMIC DNA]</scope>
    <source>
        <strain evidence="9 10">DSM 17740</strain>
    </source>
</reference>
<feature type="transmembrane region" description="Helical" evidence="7">
    <location>
        <begin position="111"/>
        <end position="131"/>
    </location>
</feature>
<feature type="transmembrane region" description="Helical" evidence="7">
    <location>
        <begin position="219"/>
        <end position="239"/>
    </location>
</feature>
<evidence type="ECO:0000256" key="1">
    <source>
        <dbReference type="ARBA" id="ARBA00004651"/>
    </source>
</evidence>
<evidence type="ECO:0000313" key="9">
    <source>
        <dbReference type="EMBL" id="MDQ0338651.1"/>
    </source>
</evidence>
<dbReference type="InterPro" id="IPR051393">
    <property type="entry name" value="ABC_transporter_permease"/>
</dbReference>
<evidence type="ECO:0000256" key="7">
    <source>
        <dbReference type="RuleBase" id="RU363032"/>
    </source>
</evidence>
<dbReference type="Gene3D" id="1.10.3720.10">
    <property type="entry name" value="MetI-like"/>
    <property type="match status" value="1"/>
</dbReference>
<keyword evidence="3" id="KW-1003">Cell membrane</keyword>
<comment type="similarity">
    <text evidence="7">Belongs to the binding-protein-dependent transport system permease family.</text>
</comment>
<keyword evidence="6 7" id="KW-0472">Membrane</keyword>
<keyword evidence="4 7" id="KW-0812">Transmembrane</keyword>
<dbReference type="InterPro" id="IPR000515">
    <property type="entry name" value="MetI-like"/>
</dbReference>
<dbReference type="PROSITE" id="PS50928">
    <property type="entry name" value="ABC_TM1"/>
    <property type="match status" value="1"/>
</dbReference>
<feature type="domain" description="ABC transmembrane type-1" evidence="8">
    <location>
        <begin position="74"/>
        <end position="286"/>
    </location>
</feature>
<evidence type="ECO:0000256" key="4">
    <source>
        <dbReference type="ARBA" id="ARBA00022692"/>
    </source>
</evidence>
<dbReference type="SUPFAM" id="SSF161098">
    <property type="entry name" value="MetI-like"/>
    <property type="match status" value="1"/>
</dbReference>
<organism evidence="9 10">
    <name type="scientific">Caldalkalibacillus uzonensis</name>
    <dbReference type="NCBI Taxonomy" id="353224"/>
    <lineage>
        <taxon>Bacteria</taxon>
        <taxon>Bacillati</taxon>
        <taxon>Bacillota</taxon>
        <taxon>Bacilli</taxon>
        <taxon>Bacillales</taxon>
        <taxon>Bacillaceae</taxon>
        <taxon>Caldalkalibacillus</taxon>
    </lineage>
</organism>
<evidence type="ECO:0000259" key="8">
    <source>
        <dbReference type="PROSITE" id="PS50928"/>
    </source>
</evidence>
<evidence type="ECO:0000256" key="3">
    <source>
        <dbReference type="ARBA" id="ARBA00022475"/>
    </source>
</evidence>
<feature type="transmembrane region" description="Helical" evidence="7">
    <location>
        <begin position="21"/>
        <end position="42"/>
    </location>
</feature>
<name>A0ABU0CQG8_9BACI</name>
<evidence type="ECO:0000256" key="5">
    <source>
        <dbReference type="ARBA" id="ARBA00022989"/>
    </source>
</evidence>
<protein>
    <submittedName>
        <fullName evidence="9">ABC-type sugar transport system permease subunit</fullName>
    </submittedName>
</protein>
<comment type="subcellular location">
    <subcellularLocation>
        <location evidence="1 7">Cell membrane</location>
        <topology evidence="1 7">Multi-pass membrane protein</topology>
    </subcellularLocation>
</comment>
<dbReference type="Pfam" id="PF00528">
    <property type="entry name" value="BPD_transp_1"/>
    <property type="match status" value="1"/>
</dbReference>
<dbReference type="InterPro" id="IPR035906">
    <property type="entry name" value="MetI-like_sf"/>
</dbReference>
<accession>A0ABU0CQG8</accession>
<feature type="transmembrane region" description="Helical" evidence="7">
    <location>
        <begin position="159"/>
        <end position="182"/>
    </location>
</feature>
<feature type="transmembrane region" description="Helical" evidence="7">
    <location>
        <begin position="267"/>
        <end position="289"/>
    </location>
</feature>
<feature type="transmembrane region" description="Helical" evidence="7">
    <location>
        <begin position="78"/>
        <end position="99"/>
    </location>
</feature>
<evidence type="ECO:0000256" key="6">
    <source>
        <dbReference type="ARBA" id="ARBA00023136"/>
    </source>
</evidence>
<dbReference type="Proteomes" id="UP001232445">
    <property type="component" value="Unassembled WGS sequence"/>
</dbReference>
<comment type="caution">
    <text evidence="9">The sequence shown here is derived from an EMBL/GenBank/DDBJ whole genome shotgun (WGS) entry which is preliminary data.</text>
</comment>
<dbReference type="EMBL" id="JAUSUQ010000004">
    <property type="protein sequence ID" value="MDQ0338651.1"/>
    <property type="molecule type" value="Genomic_DNA"/>
</dbReference>